<evidence type="ECO:0000313" key="2">
    <source>
        <dbReference type="EMBL" id="KAG5460345.1"/>
    </source>
</evidence>
<evidence type="ECO:0000256" key="1">
    <source>
        <dbReference type="SAM" id="Phobius"/>
    </source>
</evidence>
<keyword evidence="1" id="KW-0812">Transmembrane</keyword>
<accession>A0A8H7ZVY3</accession>
<organism evidence="2 3">
    <name type="scientific">Olpidium bornovanus</name>
    <dbReference type="NCBI Taxonomy" id="278681"/>
    <lineage>
        <taxon>Eukaryota</taxon>
        <taxon>Fungi</taxon>
        <taxon>Fungi incertae sedis</taxon>
        <taxon>Olpidiomycota</taxon>
        <taxon>Olpidiomycotina</taxon>
        <taxon>Olpidiomycetes</taxon>
        <taxon>Olpidiales</taxon>
        <taxon>Olpidiaceae</taxon>
        <taxon>Olpidium</taxon>
    </lineage>
</organism>
<keyword evidence="1" id="KW-0472">Membrane</keyword>
<keyword evidence="3" id="KW-1185">Reference proteome</keyword>
<reference evidence="2 3" key="1">
    <citation type="journal article" name="Sci. Rep.">
        <title>Genome-scale phylogenetic analyses confirm Olpidium as the closest living zoosporic fungus to the non-flagellated, terrestrial fungi.</title>
        <authorList>
            <person name="Chang Y."/>
            <person name="Rochon D."/>
            <person name="Sekimoto S."/>
            <person name="Wang Y."/>
            <person name="Chovatia M."/>
            <person name="Sandor L."/>
            <person name="Salamov A."/>
            <person name="Grigoriev I.V."/>
            <person name="Stajich J.E."/>
            <person name="Spatafora J.W."/>
        </authorList>
    </citation>
    <scope>NUCLEOTIDE SEQUENCE [LARGE SCALE GENOMIC DNA]</scope>
    <source>
        <strain evidence="2">S191</strain>
    </source>
</reference>
<sequence>MSRFAAVVAVSTATAALAWLGAVPGHMPLLTAVVAVAIATAAAASLAGLSAVPRHMAGHTAIVTAAPAAAAAATSAGLRAIAGHVACLAAVVTGAVTAETCRNHLTTSEHTTAASTVAATAAISPSTIIPFTAAAAIASTAVTAYVSLTAAVTAAVTAAASAAGPLGRDCDAHAPTLKLLAIKLGHSLLGVFLVGEPHETEAARAPCRPVRDDLCLFDLPVWFKLGAKLGAVHSPREASNQMGQAETSALPRGERARVRAVCL</sequence>
<dbReference type="AlphaFoldDB" id="A0A8H7ZVY3"/>
<feature type="non-terminal residue" evidence="2">
    <location>
        <position position="263"/>
    </location>
</feature>
<dbReference type="Proteomes" id="UP000673691">
    <property type="component" value="Unassembled WGS sequence"/>
</dbReference>
<name>A0A8H7ZVY3_9FUNG</name>
<comment type="caution">
    <text evidence="2">The sequence shown here is derived from an EMBL/GenBank/DDBJ whole genome shotgun (WGS) entry which is preliminary data.</text>
</comment>
<proteinExistence type="predicted"/>
<evidence type="ECO:0000313" key="3">
    <source>
        <dbReference type="Proteomes" id="UP000673691"/>
    </source>
</evidence>
<feature type="transmembrane region" description="Helical" evidence="1">
    <location>
        <begin position="30"/>
        <end position="52"/>
    </location>
</feature>
<keyword evidence="1" id="KW-1133">Transmembrane helix</keyword>
<gene>
    <name evidence="2" type="ORF">BJ554DRAFT_7617</name>
</gene>
<protein>
    <submittedName>
        <fullName evidence="2">Uncharacterized protein</fullName>
    </submittedName>
</protein>
<dbReference type="EMBL" id="JAEFCI010005354">
    <property type="protein sequence ID" value="KAG5460345.1"/>
    <property type="molecule type" value="Genomic_DNA"/>
</dbReference>